<dbReference type="InterPro" id="IPR051824">
    <property type="entry name" value="LRR_Rcpt-Like_S/T_Kinase"/>
</dbReference>
<gene>
    <name evidence="3" type="ORF">SCF082_LOCUS13719</name>
</gene>
<feature type="domain" description="Protein kinase" evidence="2">
    <location>
        <begin position="70"/>
        <end position="181"/>
    </location>
</feature>
<keyword evidence="1" id="KW-0547">Nucleotide-binding</keyword>
<evidence type="ECO:0000259" key="2">
    <source>
        <dbReference type="PROSITE" id="PS50011"/>
    </source>
</evidence>
<dbReference type="InterPro" id="IPR000719">
    <property type="entry name" value="Prot_kinase_dom"/>
</dbReference>
<keyword evidence="4" id="KW-1185">Reference proteome</keyword>
<organism evidence="3 4">
    <name type="scientific">Durusdinium trenchii</name>
    <dbReference type="NCBI Taxonomy" id="1381693"/>
    <lineage>
        <taxon>Eukaryota</taxon>
        <taxon>Sar</taxon>
        <taxon>Alveolata</taxon>
        <taxon>Dinophyceae</taxon>
        <taxon>Suessiales</taxon>
        <taxon>Symbiodiniaceae</taxon>
        <taxon>Durusdinium</taxon>
    </lineage>
</organism>
<evidence type="ECO:0000313" key="3">
    <source>
        <dbReference type="EMBL" id="CAK9017620.1"/>
    </source>
</evidence>
<dbReference type="InterPro" id="IPR001245">
    <property type="entry name" value="Ser-Thr/Tyr_kinase_cat_dom"/>
</dbReference>
<dbReference type="PROSITE" id="PS50011">
    <property type="entry name" value="PROTEIN_KINASE_DOM"/>
    <property type="match status" value="1"/>
</dbReference>
<name>A0ABP0JT33_9DINO</name>
<dbReference type="InterPro" id="IPR017441">
    <property type="entry name" value="Protein_kinase_ATP_BS"/>
</dbReference>
<dbReference type="InterPro" id="IPR011009">
    <property type="entry name" value="Kinase-like_dom_sf"/>
</dbReference>
<evidence type="ECO:0000313" key="4">
    <source>
        <dbReference type="Proteomes" id="UP001642464"/>
    </source>
</evidence>
<dbReference type="PANTHER" id="PTHR48006:SF84">
    <property type="entry name" value="REPEAT TRANSMEMBRANE PROTEIN KINASE, PUTATIVE, EXPRESSED-RELATED"/>
    <property type="match status" value="1"/>
</dbReference>
<reference evidence="3 4" key="1">
    <citation type="submission" date="2024-02" db="EMBL/GenBank/DDBJ databases">
        <authorList>
            <person name="Chen Y."/>
            <person name="Shah S."/>
            <person name="Dougan E. K."/>
            <person name="Thang M."/>
            <person name="Chan C."/>
        </authorList>
    </citation>
    <scope>NUCLEOTIDE SEQUENCE [LARGE SCALE GENOMIC DNA]</scope>
</reference>
<proteinExistence type="predicted"/>
<dbReference type="EMBL" id="CAXAMM010008543">
    <property type="protein sequence ID" value="CAK9017620.1"/>
    <property type="molecule type" value="Genomic_DNA"/>
</dbReference>
<keyword evidence="1" id="KW-0067">ATP-binding</keyword>
<accession>A0ABP0JT33</accession>
<protein>
    <submittedName>
        <fullName evidence="3">Receptor-like protein kinase ANXUR2</fullName>
    </submittedName>
</protein>
<sequence length="181" mass="20310">MATGFGIGFLDRPRFEPVPAGSAGIVSRWKSDWIDPALNYIEGRPKTDSHLNEASNEYSEEEIKASTKNFDPSCLLGSGTFGSVYRGTMNDGTEVAIKVLHVPEEAGFEEEVQVLSRFRHPNLVILMGFARHEESIRNFQVNYRTIFLVPTGDDYTLEQRSAYLEFALWQNWAASNSTSHG</sequence>
<dbReference type="SUPFAM" id="SSF56112">
    <property type="entry name" value="Protein kinase-like (PK-like)"/>
    <property type="match status" value="1"/>
</dbReference>
<evidence type="ECO:0000256" key="1">
    <source>
        <dbReference type="PROSITE-ProRule" id="PRU10141"/>
    </source>
</evidence>
<feature type="binding site" evidence="1">
    <location>
        <position position="98"/>
    </location>
    <ligand>
        <name>ATP</name>
        <dbReference type="ChEBI" id="CHEBI:30616"/>
    </ligand>
</feature>
<dbReference type="PANTHER" id="PTHR48006">
    <property type="entry name" value="LEUCINE-RICH REPEAT-CONTAINING PROTEIN DDB_G0281931-RELATED"/>
    <property type="match status" value="1"/>
</dbReference>
<dbReference type="Proteomes" id="UP001642464">
    <property type="component" value="Unassembled WGS sequence"/>
</dbReference>
<dbReference type="Gene3D" id="3.30.200.20">
    <property type="entry name" value="Phosphorylase Kinase, domain 1"/>
    <property type="match status" value="1"/>
</dbReference>
<dbReference type="PROSITE" id="PS00107">
    <property type="entry name" value="PROTEIN_KINASE_ATP"/>
    <property type="match status" value="1"/>
</dbReference>
<comment type="caution">
    <text evidence="3">The sequence shown here is derived from an EMBL/GenBank/DDBJ whole genome shotgun (WGS) entry which is preliminary data.</text>
</comment>
<dbReference type="Pfam" id="PF07714">
    <property type="entry name" value="PK_Tyr_Ser-Thr"/>
    <property type="match status" value="1"/>
</dbReference>